<dbReference type="SUPFAM" id="SSF53597">
    <property type="entry name" value="Dihydrofolate reductase-like"/>
    <property type="match status" value="1"/>
</dbReference>
<accession>A0A2H0BUP5</accession>
<feature type="domain" description="DHFR" evidence="10">
    <location>
        <begin position="1"/>
        <end position="157"/>
    </location>
</feature>
<dbReference type="GO" id="GO:0016301">
    <property type="term" value="F:kinase activity"/>
    <property type="evidence" value="ECO:0007669"/>
    <property type="project" value="UniProtKB-KW"/>
</dbReference>
<evidence type="ECO:0000256" key="1">
    <source>
        <dbReference type="ARBA" id="ARBA00004903"/>
    </source>
</evidence>
<evidence type="ECO:0000256" key="9">
    <source>
        <dbReference type="RuleBase" id="RU004474"/>
    </source>
</evidence>
<dbReference type="GO" id="GO:0005829">
    <property type="term" value="C:cytosol"/>
    <property type="evidence" value="ECO:0007669"/>
    <property type="project" value="TreeGrafter"/>
</dbReference>
<evidence type="ECO:0000256" key="4">
    <source>
        <dbReference type="ARBA" id="ARBA00022563"/>
    </source>
</evidence>
<evidence type="ECO:0000256" key="6">
    <source>
        <dbReference type="ARBA" id="ARBA00023002"/>
    </source>
</evidence>
<protein>
    <recommendedName>
        <fullName evidence="3 8">Dihydrofolate reductase</fullName>
        <ecNumber evidence="3 8">1.5.1.3</ecNumber>
    </recommendedName>
</protein>
<evidence type="ECO:0000313" key="12">
    <source>
        <dbReference type="Proteomes" id="UP000231581"/>
    </source>
</evidence>
<dbReference type="InterPro" id="IPR024072">
    <property type="entry name" value="DHFR-like_dom_sf"/>
</dbReference>
<dbReference type="PROSITE" id="PS00075">
    <property type="entry name" value="DHFR_1"/>
    <property type="match status" value="1"/>
</dbReference>
<dbReference type="FunFam" id="3.40.430.10:FF:000001">
    <property type="entry name" value="Dihydrofolate reductase"/>
    <property type="match status" value="1"/>
</dbReference>
<dbReference type="EC" id="1.5.1.3" evidence="3 8"/>
<dbReference type="Gene3D" id="3.40.430.10">
    <property type="entry name" value="Dihydrofolate Reductase, subunit A"/>
    <property type="match status" value="1"/>
</dbReference>
<dbReference type="GO" id="GO:0046452">
    <property type="term" value="P:dihydrofolate metabolic process"/>
    <property type="evidence" value="ECO:0007669"/>
    <property type="project" value="TreeGrafter"/>
</dbReference>
<evidence type="ECO:0000256" key="3">
    <source>
        <dbReference type="ARBA" id="ARBA00012856"/>
    </source>
</evidence>
<dbReference type="PRINTS" id="PR00070">
    <property type="entry name" value="DHFR"/>
</dbReference>
<evidence type="ECO:0000256" key="7">
    <source>
        <dbReference type="ARBA" id="ARBA00025067"/>
    </source>
</evidence>
<evidence type="ECO:0000259" key="10">
    <source>
        <dbReference type="PROSITE" id="PS51330"/>
    </source>
</evidence>
<dbReference type="PIRSF" id="PIRSF000194">
    <property type="entry name" value="DHFR"/>
    <property type="match status" value="1"/>
</dbReference>
<dbReference type="AlphaFoldDB" id="A0A2H0BUP5"/>
<dbReference type="CDD" id="cd00209">
    <property type="entry name" value="DHFR"/>
    <property type="match status" value="1"/>
</dbReference>
<comment type="catalytic activity">
    <reaction evidence="8">
        <text>(6S)-5,6,7,8-tetrahydrofolate + NADP(+) = 7,8-dihydrofolate + NADPH + H(+)</text>
        <dbReference type="Rhea" id="RHEA:15009"/>
        <dbReference type="ChEBI" id="CHEBI:15378"/>
        <dbReference type="ChEBI" id="CHEBI:57451"/>
        <dbReference type="ChEBI" id="CHEBI:57453"/>
        <dbReference type="ChEBI" id="CHEBI:57783"/>
        <dbReference type="ChEBI" id="CHEBI:58349"/>
        <dbReference type="EC" id="1.5.1.3"/>
    </reaction>
</comment>
<proteinExistence type="inferred from homology"/>
<reference evidence="11 12" key="1">
    <citation type="submission" date="2017-09" db="EMBL/GenBank/DDBJ databases">
        <title>Depth-based differentiation of microbial function through sediment-hosted aquifers and enrichment of novel symbionts in the deep terrestrial subsurface.</title>
        <authorList>
            <person name="Probst A.J."/>
            <person name="Ladd B."/>
            <person name="Jarett J.K."/>
            <person name="Geller-Mcgrath D.E."/>
            <person name="Sieber C.M."/>
            <person name="Emerson J.B."/>
            <person name="Anantharaman K."/>
            <person name="Thomas B.C."/>
            <person name="Malmstrom R."/>
            <person name="Stieglmeier M."/>
            <person name="Klingl A."/>
            <person name="Woyke T."/>
            <person name="Ryan C.M."/>
            <person name="Banfield J.F."/>
        </authorList>
    </citation>
    <scope>NUCLEOTIDE SEQUENCE [LARGE SCALE GENOMIC DNA]</scope>
    <source>
        <strain evidence="11">CG22_combo_CG10-13_8_21_14_all_47_17</strain>
    </source>
</reference>
<name>A0A2H0BUP5_9BACT</name>
<dbReference type="GO" id="GO:0070401">
    <property type="term" value="F:NADP+ binding"/>
    <property type="evidence" value="ECO:0007669"/>
    <property type="project" value="UniProtKB-ARBA"/>
</dbReference>
<dbReference type="UniPathway" id="UPA00077">
    <property type="reaction ID" value="UER00158"/>
</dbReference>
<evidence type="ECO:0000256" key="5">
    <source>
        <dbReference type="ARBA" id="ARBA00022857"/>
    </source>
</evidence>
<organism evidence="11 12">
    <name type="scientific">Candidatus Uhrbacteria bacterium CG22_combo_CG10-13_8_21_14_all_47_17</name>
    <dbReference type="NCBI Taxonomy" id="1975041"/>
    <lineage>
        <taxon>Bacteria</taxon>
        <taxon>Candidatus Uhriibacteriota</taxon>
    </lineage>
</organism>
<comment type="function">
    <text evidence="7 8">Key enzyme in folate metabolism. Catalyzes an essential reaction for de novo glycine and purine synthesis, and for DNA precursor synthesis.</text>
</comment>
<dbReference type="GO" id="GO:0004146">
    <property type="term" value="F:dihydrofolate reductase activity"/>
    <property type="evidence" value="ECO:0007669"/>
    <property type="project" value="UniProtKB-EC"/>
</dbReference>
<evidence type="ECO:0000256" key="2">
    <source>
        <dbReference type="ARBA" id="ARBA00009539"/>
    </source>
</evidence>
<keyword evidence="11" id="KW-0418">Kinase</keyword>
<evidence type="ECO:0000256" key="8">
    <source>
        <dbReference type="PIRNR" id="PIRNR000194"/>
    </source>
</evidence>
<keyword evidence="4 8" id="KW-0554">One-carbon metabolism</keyword>
<dbReference type="PROSITE" id="PS51330">
    <property type="entry name" value="DHFR_2"/>
    <property type="match status" value="1"/>
</dbReference>
<dbReference type="Pfam" id="PF00186">
    <property type="entry name" value="DHFR_1"/>
    <property type="match status" value="1"/>
</dbReference>
<dbReference type="GO" id="GO:0046655">
    <property type="term" value="P:folic acid metabolic process"/>
    <property type="evidence" value="ECO:0007669"/>
    <property type="project" value="TreeGrafter"/>
</dbReference>
<dbReference type="PANTHER" id="PTHR48069">
    <property type="entry name" value="DIHYDROFOLATE REDUCTASE"/>
    <property type="match status" value="1"/>
</dbReference>
<gene>
    <name evidence="11" type="ORF">COX00_01670</name>
</gene>
<keyword evidence="6 8" id="KW-0560">Oxidoreductase</keyword>
<keyword evidence="11" id="KW-0808">Transferase</keyword>
<dbReference type="InterPro" id="IPR001796">
    <property type="entry name" value="DHFR_dom"/>
</dbReference>
<evidence type="ECO:0000313" key="11">
    <source>
        <dbReference type="EMBL" id="PIP60718.1"/>
    </source>
</evidence>
<dbReference type="PANTHER" id="PTHR48069:SF3">
    <property type="entry name" value="DIHYDROFOLATE REDUCTASE"/>
    <property type="match status" value="1"/>
</dbReference>
<dbReference type="InterPro" id="IPR017925">
    <property type="entry name" value="DHFR_CS"/>
</dbReference>
<dbReference type="GO" id="GO:0006730">
    <property type="term" value="P:one-carbon metabolic process"/>
    <property type="evidence" value="ECO:0007669"/>
    <property type="project" value="UniProtKB-KW"/>
</dbReference>
<keyword evidence="5 8" id="KW-0521">NADP</keyword>
<dbReference type="GO" id="GO:0046654">
    <property type="term" value="P:tetrahydrofolate biosynthetic process"/>
    <property type="evidence" value="ECO:0007669"/>
    <property type="project" value="UniProtKB-UniPathway"/>
</dbReference>
<comment type="similarity">
    <text evidence="2 8 9">Belongs to the dihydrofolate reductase family.</text>
</comment>
<dbReference type="Proteomes" id="UP000231581">
    <property type="component" value="Unassembled WGS sequence"/>
</dbReference>
<comment type="pathway">
    <text evidence="1 8">Cofactor biosynthesis; tetrahydrofolate biosynthesis; 5,6,7,8-tetrahydrofolate from 7,8-dihydrofolate: step 1/1.</text>
</comment>
<dbReference type="InterPro" id="IPR012259">
    <property type="entry name" value="DHFR"/>
</dbReference>
<dbReference type="EMBL" id="PCSZ01000038">
    <property type="protein sequence ID" value="PIP60718.1"/>
    <property type="molecule type" value="Genomic_DNA"/>
</dbReference>
<comment type="caution">
    <text evidence="11">The sequence shown here is derived from an EMBL/GenBank/DDBJ whole genome shotgun (WGS) entry which is preliminary data.</text>
</comment>
<sequence>MITLIAAIAENGCIGKNGKLPWNLPEDMAHFKALTTGKTVLMGRKTWESIPEKFRPLPNRKNIVITHQSGYPVPPGVEVHRLLESAFAQHADEDIFVIGGAAIYEQTVDIADRLEITEVKKSYVGDVFFPKINSMIWQEKKREPHEAFDFITYEPRF</sequence>